<feature type="coiled-coil region" evidence="1">
    <location>
        <begin position="24"/>
        <end position="51"/>
    </location>
</feature>
<organism evidence="3 4">
    <name type="scientific">Sciurus carolinensis</name>
    <name type="common">Eastern gray squirrel</name>
    <dbReference type="NCBI Taxonomy" id="30640"/>
    <lineage>
        <taxon>Eukaryota</taxon>
        <taxon>Metazoa</taxon>
        <taxon>Chordata</taxon>
        <taxon>Craniata</taxon>
        <taxon>Vertebrata</taxon>
        <taxon>Euteleostomi</taxon>
        <taxon>Mammalia</taxon>
        <taxon>Eutheria</taxon>
        <taxon>Euarchontoglires</taxon>
        <taxon>Glires</taxon>
        <taxon>Rodentia</taxon>
        <taxon>Sciuromorpha</taxon>
        <taxon>Sciuridae</taxon>
        <taxon>Sciurinae</taxon>
        <taxon>Sciurini</taxon>
        <taxon>Sciurus</taxon>
    </lineage>
</organism>
<feature type="domain" description="Guanylate-binding protein/Atlastin C-terminal" evidence="2">
    <location>
        <begin position="81"/>
        <end position="154"/>
    </location>
</feature>
<dbReference type="Proteomes" id="UP001166674">
    <property type="component" value="Unassembled WGS sequence"/>
</dbReference>
<dbReference type="AlphaFoldDB" id="A0AA41NJN3"/>
<dbReference type="GO" id="GO:0005525">
    <property type="term" value="F:GTP binding"/>
    <property type="evidence" value="ECO:0007669"/>
    <property type="project" value="InterPro"/>
</dbReference>
<dbReference type="PANTHER" id="PTHR10751">
    <property type="entry name" value="GUANYLATE BINDING PROTEIN"/>
    <property type="match status" value="1"/>
</dbReference>
<reference evidence="3" key="1">
    <citation type="submission" date="2020-03" db="EMBL/GenBank/DDBJ databases">
        <title>Studies in the Genomics of Life Span.</title>
        <authorList>
            <person name="Glass D."/>
        </authorList>
    </citation>
    <scope>NUCLEOTIDE SEQUENCE</scope>
    <source>
        <strain evidence="3">SUZIE</strain>
        <tissue evidence="3">Muscle</tissue>
    </source>
</reference>
<dbReference type="GO" id="GO:0003924">
    <property type="term" value="F:GTPase activity"/>
    <property type="evidence" value="ECO:0007669"/>
    <property type="project" value="InterPro"/>
</dbReference>
<dbReference type="EMBL" id="JAATJV010452200">
    <property type="protein sequence ID" value="MBZ3891670.1"/>
    <property type="molecule type" value="Genomic_DNA"/>
</dbReference>
<gene>
    <name evidence="3" type="ORF">SUZIE_214120</name>
</gene>
<dbReference type="SUPFAM" id="SSF48340">
    <property type="entry name" value="Interferon-induced guanylate-binding protein 1 (GBP1), C-terminal domain"/>
    <property type="match status" value="2"/>
</dbReference>
<dbReference type="InterPro" id="IPR036543">
    <property type="entry name" value="Guanylate-bd_C_sf"/>
</dbReference>
<keyword evidence="4" id="KW-1185">Reference proteome</keyword>
<evidence type="ECO:0000313" key="3">
    <source>
        <dbReference type="EMBL" id="MBZ3891670.1"/>
    </source>
</evidence>
<evidence type="ECO:0000313" key="4">
    <source>
        <dbReference type="Proteomes" id="UP001166674"/>
    </source>
</evidence>
<sequence>MLEEMGNKYEKMVEKKDKSYQEGVKQLTEKMEQDRAQLKAQQEQILALKLQLWVLCALHQQAKPHLLSTEDLSTVEQDGALEDAVTTLAQHENSAAVQKAADHYSEQMAQRVEFPTDTLQELLEVHTACEREAIAVFMEHSFKDDKLEFQKELVIIHLSYILLYPVLLE</sequence>
<accession>A0AA41NJN3</accession>
<keyword evidence="1" id="KW-0175">Coiled coil</keyword>
<comment type="caution">
    <text evidence="3">The sequence shown here is derived from an EMBL/GenBank/DDBJ whole genome shotgun (WGS) entry which is preliminary data.</text>
</comment>
<protein>
    <submittedName>
        <fullName evidence="3">Guanylate-binding protein 4</fullName>
    </submittedName>
</protein>
<evidence type="ECO:0000259" key="2">
    <source>
        <dbReference type="Pfam" id="PF02841"/>
    </source>
</evidence>
<dbReference type="Pfam" id="PF02841">
    <property type="entry name" value="GBP_C"/>
    <property type="match status" value="2"/>
</dbReference>
<feature type="domain" description="Guanylate-binding protein/Atlastin C-terminal" evidence="2">
    <location>
        <begin position="2"/>
        <end position="51"/>
    </location>
</feature>
<dbReference type="Gene3D" id="1.20.1000.10">
    <property type="entry name" value="Guanylate-binding protein, C-terminal domain"/>
    <property type="match status" value="2"/>
</dbReference>
<dbReference type="InterPro" id="IPR003191">
    <property type="entry name" value="Guanylate-bd/ATL_C"/>
</dbReference>
<evidence type="ECO:0000256" key="1">
    <source>
        <dbReference type="SAM" id="Coils"/>
    </source>
</evidence>
<name>A0AA41NJN3_SCICA</name>
<proteinExistence type="predicted"/>